<dbReference type="Proteomes" id="UP000667802">
    <property type="component" value="Unassembled WGS sequence"/>
</dbReference>
<dbReference type="SMART" id="SM00065">
    <property type="entry name" value="GAF"/>
    <property type="match status" value="2"/>
</dbReference>
<dbReference type="SUPFAM" id="SSF55781">
    <property type="entry name" value="GAF domain-like"/>
    <property type="match status" value="2"/>
</dbReference>
<reference evidence="29" key="1">
    <citation type="journal article" date="2021" name="Science">
        <title>Hunting the eagle killer: A cyanobacterial neurotoxin causes vacuolar myelinopathy.</title>
        <authorList>
            <person name="Breinlinger S."/>
            <person name="Phillips T.J."/>
            <person name="Haram B.N."/>
            <person name="Mares J."/>
            <person name="Martinez Yerena J.A."/>
            <person name="Hrouzek P."/>
            <person name="Sobotka R."/>
            <person name="Henderson W.M."/>
            <person name="Schmieder P."/>
            <person name="Williams S.M."/>
            <person name="Lauderdale J.D."/>
            <person name="Wilde H.D."/>
            <person name="Gerrin W."/>
            <person name="Kust A."/>
            <person name="Washington J.W."/>
            <person name="Wagner C."/>
            <person name="Geier B."/>
            <person name="Liebeke M."/>
            <person name="Enke H."/>
            <person name="Niedermeyer T.H.J."/>
            <person name="Wilde S.B."/>
        </authorList>
    </citation>
    <scope>NUCLEOTIDE SEQUENCE [LARGE SCALE GENOMIC DNA]</scope>
    <source>
        <strain evidence="29">Thurmond2011</strain>
    </source>
</reference>
<keyword evidence="14 28" id="KW-0067">ATP-binding</keyword>
<evidence type="ECO:0000259" key="26">
    <source>
        <dbReference type="PROSITE" id="PS50109"/>
    </source>
</evidence>
<evidence type="ECO:0000256" key="3">
    <source>
        <dbReference type="ARBA" id="ARBA00004477"/>
    </source>
</evidence>
<name>A0AAP5MC06_9CYAN</name>
<feature type="coiled-coil region" evidence="23">
    <location>
        <begin position="300"/>
        <end position="327"/>
    </location>
</feature>
<dbReference type="InterPro" id="IPR029016">
    <property type="entry name" value="GAF-like_dom_sf"/>
</dbReference>
<dbReference type="Pfam" id="PF00072">
    <property type="entry name" value="Response_reg"/>
    <property type="match status" value="1"/>
</dbReference>
<dbReference type="InterPro" id="IPR011006">
    <property type="entry name" value="CheY-like_superfamily"/>
</dbReference>
<feature type="transmembrane region" description="Helical" evidence="24">
    <location>
        <begin position="28"/>
        <end position="54"/>
    </location>
</feature>
<feature type="modified residue" description="4-aspartylphosphate" evidence="22">
    <location>
        <position position="857"/>
    </location>
</feature>
<dbReference type="InterPro" id="IPR003661">
    <property type="entry name" value="HisK_dim/P_dom"/>
</dbReference>
<comment type="similarity">
    <text evidence="4">In the N-terminal section; belongs to the phytochrome family.</text>
</comment>
<keyword evidence="15 24" id="KW-1133">Transmembrane helix</keyword>
<accession>A0AAP5MC06</accession>
<dbReference type="InterPro" id="IPR003594">
    <property type="entry name" value="HATPase_dom"/>
</dbReference>
<evidence type="ECO:0000256" key="9">
    <source>
        <dbReference type="ARBA" id="ARBA00022692"/>
    </source>
</evidence>
<evidence type="ECO:0000313" key="28">
    <source>
        <dbReference type="EMBL" id="MDR9897469.1"/>
    </source>
</evidence>
<evidence type="ECO:0000256" key="20">
    <source>
        <dbReference type="ARBA" id="ARBA00023306"/>
    </source>
</evidence>
<dbReference type="InterPro" id="IPR016132">
    <property type="entry name" value="Phyto_chromo_attachment"/>
</dbReference>
<evidence type="ECO:0000256" key="1">
    <source>
        <dbReference type="ARBA" id="ARBA00000085"/>
    </source>
</evidence>
<dbReference type="InterPro" id="IPR001789">
    <property type="entry name" value="Sig_transdc_resp-reg_receiver"/>
</dbReference>
<proteinExistence type="inferred from homology"/>
<keyword evidence="16" id="KW-0186">Copper</keyword>
<gene>
    <name evidence="28" type="ORF">G7B40_023295</name>
</gene>
<dbReference type="PANTHER" id="PTHR45339:SF1">
    <property type="entry name" value="HYBRID SIGNAL TRANSDUCTION HISTIDINE KINASE J"/>
    <property type="match status" value="1"/>
</dbReference>
<dbReference type="FunFam" id="3.30.565.10:FF:000010">
    <property type="entry name" value="Sensor histidine kinase RcsC"/>
    <property type="match status" value="1"/>
</dbReference>
<dbReference type="PROSITE" id="PS50110">
    <property type="entry name" value="RESPONSE_REGULATORY"/>
    <property type="match status" value="1"/>
</dbReference>
<dbReference type="Gene3D" id="3.30.450.40">
    <property type="match status" value="2"/>
</dbReference>
<dbReference type="FunFam" id="1.10.287.130:FF:000038">
    <property type="entry name" value="Sensory transduction histidine kinase"/>
    <property type="match status" value="1"/>
</dbReference>
<evidence type="ECO:0000256" key="4">
    <source>
        <dbReference type="ARBA" id="ARBA00006402"/>
    </source>
</evidence>
<evidence type="ECO:0000256" key="8">
    <source>
        <dbReference type="ARBA" id="ARBA00022679"/>
    </source>
</evidence>
<dbReference type="GO" id="GO:0005524">
    <property type="term" value="F:ATP binding"/>
    <property type="evidence" value="ECO:0007669"/>
    <property type="project" value="UniProtKB-KW"/>
</dbReference>
<keyword evidence="11" id="KW-0936">Ethylene signaling pathway</keyword>
<dbReference type="EC" id="2.7.13.3" evidence="6"/>
<dbReference type="SUPFAM" id="SSF47384">
    <property type="entry name" value="Homodimeric domain of signal transducing histidine kinase"/>
    <property type="match status" value="1"/>
</dbReference>
<dbReference type="CDD" id="cd16922">
    <property type="entry name" value="HATPase_EvgS-ArcB-TorS-like"/>
    <property type="match status" value="1"/>
</dbReference>
<comment type="catalytic activity">
    <reaction evidence="1">
        <text>ATP + protein L-histidine = ADP + protein N-phospho-L-histidine.</text>
        <dbReference type="EC" id="2.7.13.3"/>
    </reaction>
</comment>
<keyword evidence="23" id="KW-0175">Coiled coil</keyword>
<dbReference type="SMART" id="SM00387">
    <property type="entry name" value="HATPase_c"/>
    <property type="match status" value="1"/>
</dbReference>
<evidence type="ECO:0000256" key="14">
    <source>
        <dbReference type="ARBA" id="ARBA00022840"/>
    </source>
</evidence>
<dbReference type="InterPro" id="IPR004358">
    <property type="entry name" value="Sig_transdc_His_kin-like_C"/>
</dbReference>
<dbReference type="SUPFAM" id="SSF52172">
    <property type="entry name" value="CheY-like"/>
    <property type="match status" value="1"/>
</dbReference>
<evidence type="ECO:0000256" key="10">
    <source>
        <dbReference type="ARBA" id="ARBA00022741"/>
    </source>
</evidence>
<keyword evidence="17" id="KW-0902">Two-component regulatory system</keyword>
<evidence type="ECO:0000256" key="24">
    <source>
        <dbReference type="SAM" id="Phobius"/>
    </source>
</evidence>
<dbReference type="PROSITE" id="PS50046">
    <property type="entry name" value="PHYTOCHROME_2"/>
    <property type="match status" value="1"/>
</dbReference>
<evidence type="ECO:0000259" key="27">
    <source>
        <dbReference type="PROSITE" id="PS50110"/>
    </source>
</evidence>
<dbReference type="InterPro" id="IPR036890">
    <property type="entry name" value="HATPase_C_sf"/>
</dbReference>
<sequence>MSEILKQLFSPSQYIPHGHCYLWQSQLVWLHIVSDLLIAIAYFSIPVMLIYFIYKRNDVPFLGIFGLFGAFILFCGTGHLMEIWTLWHPAYWLTGIEKAITAVVSCYTALEMVTLLPQFLALQTPERLAAINLELQNEVLERQQAEKALQSIVVGTASVTGEEFFSALVQNLAMALGVSDAFLAEVVSNESLKLKTLAFWVREKLVDNFECELVDTPFEPVVKQGKLCYQPHKVQELFPGLKGMEGGYYLGAPLLDGQQQTIGVLCINSDRPLANEENAKAIITVFAARASAELQRQKTKSALRRAYQELEIRVNEATEGLRQRTAELMKANTAERAISRIIQQMRQTLQLQSIFSATTQELRRGLKCDRVVIYRFNPNWSGEMVCEDVGLGWTSLMEKQTATTEETVDEATCVVKTLGSFNNSVLDSDTYLEETQGGVYSQGTKYVCVPDIYTAGFQSCYLERLEKYQAKAYVIVPIFCGQKLWGLLAAYQNSGKREWEEAEIRMAVQIGTQLGVAVQQAELLARTQQNSEELKKAKEAADAANRAKSEFLAHMSHELRTPLNAILGFTQVMQRDSSLSTEQQLYLNIVSRSGEHLLQLINDVLEMSKIEAGQVTLHENSFNLYHLLDGIQELLKVKATSKGLLVSFERTDEVPQYVKTDESKLRQVLINLLDNAIKFTSKGSVKLNVSLVTDHSSLTSDNQQMTIRFEVKDTGKGIAPDELDKLFKPFTQTETGLKSGQGTGLGLSISKTFVQVMGGDLVVSSLLAKGSKFAFDIKVSVVEKVPTEITQSITRKVIGLAPDQPRYRILIAEDNPTNRILLVKLLSSLGFEVQSAENGQETVAIWESWTPHLIWMDMQMPVMNGYEATKQIKTSLKGQATVIIALTASAFEEQRHTILSAGCDDLVHKPFREENLLAKMSEYLGVRYLYEEKDEVESRNDEQQNLSSFFILNSSSLQVMSSEWIEQLHYAAAQGSDLLIYQLIKQIPEENAPLAVALTDLVDNFQFERITELAQSIES</sequence>
<dbReference type="Pfam" id="PF02518">
    <property type="entry name" value="HATPase_c"/>
    <property type="match status" value="1"/>
</dbReference>
<feature type="domain" description="Response regulatory" evidence="27">
    <location>
        <begin position="808"/>
        <end position="924"/>
    </location>
</feature>
<evidence type="ECO:0000256" key="18">
    <source>
        <dbReference type="ARBA" id="ARBA00023136"/>
    </source>
</evidence>
<dbReference type="PROSITE" id="PS50109">
    <property type="entry name" value="HIS_KIN"/>
    <property type="match status" value="1"/>
</dbReference>
<evidence type="ECO:0000256" key="7">
    <source>
        <dbReference type="ARBA" id="ARBA00022553"/>
    </source>
</evidence>
<dbReference type="InterPro" id="IPR036097">
    <property type="entry name" value="HisK_dim/P_sf"/>
</dbReference>
<dbReference type="InterPro" id="IPR003018">
    <property type="entry name" value="GAF"/>
</dbReference>
<dbReference type="Gene3D" id="1.10.287.130">
    <property type="match status" value="1"/>
</dbReference>
<evidence type="ECO:0000256" key="12">
    <source>
        <dbReference type="ARBA" id="ARBA00022777"/>
    </source>
</evidence>
<evidence type="ECO:0000256" key="11">
    <source>
        <dbReference type="ARBA" id="ARBA00022745"/>
    </source>
</evidence>
<keyword evidence="13" id="KW-0256">Endoplasmic reticulum</keyword>
<dbReference type="InterPro" id="IPR005467">
    <property type="entry name" value="His_kinase_dom"/>
</dbReference>
<protein>
    <recommendedName>
        <fullName evidence="21">Circadian input-output histidine kinase CikA</fullName>
        <ecNumber evidence="6">2.7.13.3</ecNumber>
    </recommendedName>
</protein>
<dbReference type="Pfam" id="PF00512">
    <property type="entry name" value="HisKA"/>
    <property type="match status" value="1"/>
</dbReference>
<evidence type="ECO:0000256" key="15">
    <source>
        <dbReference type="ARBA" id="ARBA00022989"/>
    </source>
</evidence>
<evidence type="ECO:0000256" key="23">
    <source>
        <dbReference type="SAM" id="Coils"/>
    </source>
</evidence>
<dbReference type="RefSeq" id="WP_208339197.1">
    <property type="nucleotide sequence ID" value="NZ_CAWQFN010000498.1"/>
</dbReference>
<dbReference type="Pfam" id="PF25487">
    <property type="entry name" value="ETR1_N"/>
    <property type="match status" value="1"/>
</dbReference>
<evidence type="ECO:0000256" key="21">
    <source>
        <dbReference type="ARBA" id="ARBA00074306"/>
    </source>
</evidence>
<evidence type="ECO:0000256" key="13">
    <source>
        <dbReference type="ARBA" id="ARBA00022824"/>
    </source>
</evidence>
<evidence type="ECO:0000256" key="19">
    <source>
        <dbReference type="ARBA" id="ARBA00023157"/>
    </source>
</evidence>
<dbReference type="Gene3D" id="3.40.50.2300">
    <property type="match status" value="1"/>
</dbReference>
<comment type="similarity">
    <text evidence="5">Belongs to the ethylene receptor family.</text>
</comment>
<evidence type="ECO:0000256" key="6">
    <source>
        <dbReference type="ARBA" id="ARBA00012438"/>
    </source>
</evidence>
<dbReference type="Gene3D" id="3.30.565.10">
    <property type="entry name" value="Histidine kinase-like ATPase, C-terminal domain"/>
    <property type="match status" value="1"/>
</dbReference>
<feature type="domain" description="Phytochrome chromophore attachment site" evidence="25">
    <location>
        <begin position="350"/>
        <end position="513"/>
    </location>
</feature>
<dbReference type="SMART" id="SM00388">
    <property type="entry name" value="HisKA"/>
    <property type="match status" value="1"/>
</dbReference>
<dbReference type="Pfam" id="PF01590">
    <property type="entry name" value="GAF"/>
    <property type="match status" value="1"/>
</dbReference>
<keyword evidence="29" id="KW-1185">Reference proteome</keyword>
<dbReference type="CDD" id="cd17546">
    <property type="entry name" value="REC_hyHK_CKI1_RcsC-like"/>
    <property type="match status" value="1"/>
</dbReference>
<evidence type="ECO:0000256" key="17">
    <source>
        <dbReference type="ARBA" id="ARBA00023012"/>
    </source>
</evidence>
<dbReference type="SUPFAM" id="SSF55874">
    <property type="entry name" value="ATPase domain of HSP90 chaperone/DNA topoisomerase II/histidine kinase"/>
    <property type="match status" value="1"/>
</dbReference>
<feature type="domain" description="Histidine kinase" evidence="26">
    <location>
        <begin position="554"/>
        <end position="781"/>
    </location>
</feature>
<dbReference type="PRINTS" id="PR00344">
    <property type="entry name" value="BCTRLSENSOR"/>
</dbReference>
<dbReference type="AlphaFoldDB" id="A0AAP5MC06"/>
<keyword evidence="8" id="KW-0808">Transferase</keyword>
<evidence type="ECO:0000259" key="25">
    <source>
        <dbReference type="PROSITE" id="PS50046"/>
    </source>
</evidence>
<dbReference type="GO" id="GO:0016020">
    <property type="term" value="C:membrane"/>
    <property type="evidence" value="ECO:0007669"/>
    <property type="project" value="UniProtKB-SubCell"/>
</dbReference>
<organism evidence="28 29">
    <name type="scientific">Aetokthonos hydrillicola Thurmond2011</name>
    <dbReference type="NCBI Taxonomy" id="2712845"/>
    <lineage>
        <taxon>Bacteria</taxon>
        <taxon>Bacillati</taxon>
        <taxon>Cyanobacteriota</taxon>
        <taxon>Cyanophyceae</taxon>
        <taxon>Nostocales</taxon>
        <taxon>Hapalosiphonaceae</taxon>
        <taxon>Aetokthonos</taxon>
    </lineage>
</organism>
<dbReference type="SMART" id="SM00448">
    <property type="entry name" value="REC"/>
    <property type="match status" value="1"/>
</dbReference>
<keyword evidence="19" id="KW-1015">Disulfide bond</keyword>
<keyword evidence="12" id="KW-0418">Kinase</keyword>
<keyword evidence="18 24" id="KW-0472">Membrane</keyword>
<dbReference type="InterPro" id="IPR058544">
    <property type="entry name" value="ETR1_N"/>
</dbReference>
<dbReference type="GO" id="GO:0000155">
    <property type="term" value="F:phosphorelay sensor kinase activity"/>
    <property type="evidence" value="ECO:0007669"/>
    <property type="project" value="InterPro"/>
</dbReference>
<evidence type="ECO:0000313" key="29">
    <source>
        <dbReference type="Proteomes" id="UP000667802"/>
    </source>
</evidence>
<evidence type="ECO:0000256" key="2">
    <source>
        <dbReference type="ARBA" id="ARBA00001935"/>
    </source>
</evidence>
<keyword evidence="10" id="KW-0547">Nucleotide-binding</keyword>
<comment type="caution">
    <text evidence="28">The sequence shown here is derived from an EMBL/GenBank/DDBJ whole genome shotgun (WGS) entry which is preliminary data.</text>
</comment>
<comment type="subcellular location">
    <subcellularLocation>
        <location evidence="3">Endoplasmic reticulum membrane</location>
        <topology evidence="3">Multi-pass membrane protein</topology>
    </subcellularLocation>
</comment>
<keyword evidence="9 24" id="KW-0812">Transmembrane</keyword>
<evidence type="ECO:0000256" key="22">
    <source>
        <dbReference type="PROSITE-ProRule" id="PRU00169"/>
    </source>
</evidence>
<comment type="cofactor">
    <cofactor evidence="2">
        <name>Cu cation</name>
        <dbReference type="ChEBI" id="CHEBI:23378"/>
    </cofactor>
</comment>
<keyword evidence="20" id="KW-0131">Cell cycle</keyword>
<feature type="transmembrane region" description="Helical" evidence="24">
    <location>
        <begin position="61"/>
        <end position="81"/>
    </location>
</feature>
<evidence type="ECO:0000256" key="16">
    <source>
        <dbReference type="ARBA" id="ARBA00023008"/>
    </source>
</evidence>
<evidence type="ECO:0000256" key="5">
    <source>
        <dbReference type="ARBA" id="ARBA00009842"/>
    </source>
</evidence>
<dbReference type="CDD" id="cd00082">
    <property type="entry name" value="HisKA"/>
    <property type="match status" value="1"/>
</dbReference>
<dbReference type="PANTHER" id="PTHR45339">
    <property type="entry name" value="HYBRID SIGNAL TRANSDUCTION HISTIDINE KINASE J"/>
    <property type="match status" value="1"/>
</dbReference>
<keyword evidence="7 22" id="KW-0597">Phosphoprotein</keyword>
<dbReference type="EMBL" id="JAALHA020000012">
    <property type="protein sequence ID" value="MDR9897469.1"/>
    <property type="molecule type" value="Genomic_DNA"/>
</dbReference>